<dbReference type="EMBL" id="BAAACW010000136">
    <property type="protein sequence ID" value="GAA0369028.1"/>
    <property type="molecule type" value="Genomic_DNA"/>
</dbReference>
<gene>
    <name evidence="2" type="ORF">GCM10008932_20880</name>
</gene>
<evidence type="ECO:0000313" key="2">
    <source>
        <dbReference type="EMBL" id="GAA0369028.1"/>
    </source>
</evidence>
<dbReference type="Pfam" id="PF05130">
    <property type="entry name" value="FlgN"/>
    <property type="match status" value="1"/>
</dbReference>
<comment type="caution">
    <text evidence="2">The sequence shown here is derived from an EMBL/GenBank/DDBJ whole genome shotgun (WGS) entry which is preliminary data.</text>
</comment>
<name>A0ABN0XNS6_9LACT</name>
<protein>
    <recommendedName>
        <fullName evidence="4">FlgN protein</fullName>
    </recommendedName>
</protein>
<dbReference type="Proteomes" id="UP001501166">
    <property type="component" value="Unassembled WGS sequence"/>
</dbReference>
<dbReference type="SUPFAM" id="SSF140566">
    <property type="entry name" value="FlgN-like"/>
    <property type="match status" value="1"/>
</dbReference>
<organism evidence="2 3">
    <name type="scientific">Alkalibacterium iburiense</name>
    <dbReference type="NCBI Taxonomy" id="290589"/>
    <lineage>
        <taxon>Bacteria</taxon>
        <taxon>Bacillati</taxon>
        <taxon>Bacillota</taxon>
        <taxon>Bacilli</taxon>
        <taxon>Lactobacillales</taxon>
        <taxon>Carnobacteriaceae</taxon>
        <taxon>Alkalibacterium</taxon>
    </lineage>
</organism>
<accession>A0ABN0XNS6</accession>
<keyword evidence="3" id="KW-1185">Reference proteome</keyword>
<keyword evidence="1" id="KW-1005">Bacterial flagellum biogenesis</keyword>
<dbReference type="InterPro" id="IPR036679">
    <property type="entry name" value="FlgN-like_sf"/>
</dbReference>
<dbReference type="InterPro" id="IPR007809">
    <property type="entry name" value="FlgN-like"/>
</dbReference>
<dbReference type="RefSeq" id="WP_343756427.1">
    <property type="nucleotide sequence ID" value="NZ_BAAACW010000136.1"/>
</dbReference>
<proteinExistence type="predicted"/>
<evidence type="ECO:0000256" key="1">
    <source>
        <dbReference type="ARBA" id="ARBA00022795"/>
    </source>
</evidence>
<evidence type="ECO:0008006" key="4">
    <source>
        <dbReference type="Google" id="ProtNLM"/>
    </source>
</evidence>
<evidence type="ECO:0000313" key="3">
    <source>
        <dbReference type="Proteomes" id="UP001501166"/>
    </source>
</evidence>
<sequence>MSKTQEILSLLTELKELLIREKEILIANNGEALLELLPKKESLMIQLAEFDEENVEVGKLSVLSHEIKALQETNLTLTEQSIQFTETMMDYIKKAANKQQTYSKKGTYESSKKSALLDQSL</sequence>
<reference evidence="2 3" key="1">
    <citation type="journal article" date="2019" name="Int. J. Syst. Evol. Microbiol.">
        <title>The Global Catalogue of Microorganisms (GCM) 10K type strain sequencing project: providing services to taxonomists for standard genome sequencing and annotation.</title>
        <authorList>
            <consortium name="The Broad Institute Genomics Platform"/>
            <consortium name="The Broad Institute Genome Sequencing Center for Infectious Disease"/>
            <person name="Wu L."/>
            <person name="Ma J."/>
        </authorList>
    </citation>
    <scope>NUCLEOTIDE SEQUENCE [LARGE SCALE GENOMIC DNA]</scope>
    <source>
        <strain evidence="2 3">JCM 12662</strain>
    </source>
</reference>
<dbReference type="Gene3D" id="1.20.58.300">
    <property type="entry name" value="FlgN-like"/>
    <property type="match status" value="1"/>
</dbReference>